<sequence>MNEEEKSKKLDETLALLAKKGMATIAQDTKLSNPKIKAILEKDFDSVQRVHAVGFVQILEKEYGVDLSQWLVEYDQNLFGIKRESGLSKEPQRSQEPHKQKHTPKTESAKQQSQEPPKVQEQEQAKEQPEKLEQTKESQAQEQAKESKKPSSKSKVPEKLQEPKRQEQPPKEKPECTQEYVSPFLDNKKVGEPTPPTPESKKSKSFLVLPVVLVVGLGVFFFINHYKDSKDQEDTTTQEQKISPSSDVESKAKEPQAALTASKDEQPAPTSSTPKDSNLKDPDQAKTEATPKPQESKALQSALKTPTAPTSLKTAQATTPPTDAPKQATEYPKIVITPTKGALWVETIDLKTKHKSQTTITEPFSLDTQGHRWLLAFGNGHLSIEAEGKRMDFNRDRSVRLLYTPKRGFVRLSLAHYQERSQ</sequence>
<gene>
    <name evidence="3" type="ORF">HHE01_08880</name>
</gene>
<name>A0A0K2Y7P5_HELHE</name>
<reference evidence="4" key="1">
    <citation type="submission" date="2014-12" db="EMBL/GenBank/DDBJ databases">
        <authorList>
            <person name="Smet A."/>
        </authorList>
    </citation>
    <scope>NUCLEOTIDE SEQUENCE [LARGE SCALE GENOMIC DNA]</scope>
</reference>
<keyword evidence="2" id="KW-1133">Transmembrane helix</keyword>
<dbReference type="RefSeq" id="WP_015107542.1">
    <property type="nucleotide sequence ID" value="NZ_CDMK01000001.1"/>
</dbReference>
<dbReference type="Proteomes" id="UP000046090">
    <property type="component" value="Unassembled WGS sequence"/>
</dbReference>
<dbReference type="GeneID" id="76196362"/>
<feature type="compositionally biased region" description="Low complexity" evidence="1">
    <location>
        <begin position="313"/>
        <end position="329"/>
    </location>
</feature>
<organism evidence="3 4">
    <name type="scientific">Helicobacter heilmannii</name>
    <dbReference type="NCBI Taxonomy" id="35817"/>
    <lineage>
        <taxon>Bacteria</taxon>
        <taxon>Pseudomonadati</taxon>
        <taxon>Campylobacterota</taxon>
        <taxon>Epsilonproteobacteria</taxon>
        <taxon>Campylobacterales</taxon>
        <taxon>Helicobacteraceae</taxon>
        <taxon>Helicobacter</taxon>
    </lineage>
</organism>
<proteinExistence type="predicted"/>
<feature type="region of interest" description="Disordered" evidence="1">
    <location>
        <begin position="227"/>
        <end position="329"/>
    </location>
</feature>
<feature type="compositionally biased region" description="Polar residues" evidence="1">
    <location>
        <begin position="297"/>
        <end position="312"/>
    </location>
</feature>
<evidence type="ECO:0000256" key="1">
    <source>
        <dbReference type="SAM" id="MobiDB-lite"/>
    </source>
</evidence>
<protein>
    <recommendedName>
        <fullName evidence="5">Sialidase A</fullName>
    </recommendedName>
</protein>
<evidence type="ECO:0000313" key="4">
    <source>
        <dbReference type="Proteomes" id="UP000046090"/>
    </source>
</evidence>
<keyword evidence="2" id="KW-0472">Membrane</keyword>
<keyword evidence="4" id="KW-1185">Reference proteome</keyword>
<feature type="compositionally biased region" description="Basic and acidic residues" evidence="1">
    <location>
        <begin position="118"/>
        <end position="136"/>
    </location>
</feature>
<evidence type="ECO:0000313" key="3">
    <source>
        <dbReference type="EMBL" id="CRI33684.1"/>
    </source>
</evidence>
<keyword evidence="2" id="KW-0812">Transmembrane</keyword>
<feature type="compositionally biased region" description="Basic and acidic residues" evidence="1">
    <location>
        <begin position="143"/>
        <end position="176"/>
    </location>
</feature>
<evidence type="ECO:0000256" key="2">
    <source>
        <dbReference type="SAM" id="Phobius"/>
    </source>
</evidence>
<feature type="compositionally biased region" description="Polar residues" evidence="1">
    <location>
        <begin position="235"/>
        <end position="247"/>
    </location>
</feature>
<feature type="compositionally biased region" description="Basic and acidic residues" evidence="1">
    <location>
        <begin position="277"/>
        <end position="286"/>
    </location>
</feature>
<feature type="compositionally biased region" description="Basic and acidic residues" evidence="1">
    <location>
        <begin position="85"/>
        <end position="108"/>
    </location>
</feature>
<accession>A0A0K2Y7P5</accession>
<feature type="transmembrane region" description="Helical" evidence="2">
    <location>
        <begin position="206"/>
        <end position="223"/>
    </location>
</feature>
<feature type="region of interest" description="Disordered" evidence="1">
    <location>
        <begin position="85"/>
        <end position="206"/>
    </location>
</feature>
<dbReference type="AlphaFoldDB" id="A0A0K2Y7P5"/>
<evidence type="ECO:0008006" key="5">
    <source>
        <dbReference type="Google" id="ProtNLM"/>
    </source>
</evidence>
<dbReference type="EMBL" id="CDMK01000001">
    <property type="protein sequence ID" value="CRI33684.1"/>
    <property type="molecule type" value="Genomic_DNA"/>
</dbReference>